<evidence type="ECO:0000256" key="7">
    <source>
        <dbReference type="ARBA" id="ARBA00023180"/>
    </source>
</evidence>
<keyword evidence="8" id="KW-0449">Lipoprotein</keyword>
<dbReference type="GO" id="GO:0098552">
    <property type="term" value="C:side of membrane"/>
    <property type="evidence" value="ECO:0007669"/>
    <property type="project" value="UniProtKB-KW"/>
</dbReference>
<evidence type="ECO:0000256" key="9">
    <source>
        <dbReference type="ARBA" id="ARBA00035011"/>
    </source>
</evidence>
<keyword evidence="2" id="KW-1003">Cell membrane</keyword>
<feature type="chain" id="PRO_5043430123" description="Phytocyanin domain-containing protein" evidence="11">
    <location>
        <begin position="26"/>
        <end position="194"/>
    </location>
</feature>
<sequence length="194" mass="20506">MAFYSKIGLISVILGFTVMVCFTEARDHLVGGKPDAWKVPSDDSESLSKWAQKNRFNIGDKLVWKYSSKTDSVLQVTREAYLTCNTTTPISEHKNDNNDTTTVVLDKSGPHYFISGLKPNCDKGEKLIVVVITPRTNISSSSASPAVSPALSPSVSSGGAETPAVAPTSAAAAGGVKGFVVAGFGLVFGLFVFV</sequence>
<dbReference type="PANTHER" id="PTHR33021">
    <property type="entry name" value="BLUE COPPER PROTEIN"/>
    <property type="match status" value="1"/>
</dbReference>
<protein>
    <recommendedName>
        <fullName evidence="12">Phytocyanin domain-containing protein</fullName>
    </recommendedName>
</protein>
<dbReference type="Proteomes" id="UP001443914">
    <property type="component" value="Unassembled WGS sequence"/>
</dbReference>
<feature type="domain" description="Phytocyanin" evidence="12">
    <location>
        <begin position="26"/>
        <end position="133"/>
    </location>
</feature>
<dbReference type="CDD" id="cd11019">
    <property type="entry name" value="OsENODL1_like"/>
    <property type="match status" value="1"/>
</dbReference>
<organism evidence="13 14">
    <name type="scientific">Saponaria officinalis</name>
    <name type="common">Common soapwort</name>
    <name type="synonym">Lychnis saponaria</name>
    <dbReference type="NCBI Taxonomy" id="3572"/>
    <lineage>
        <taxon>Eukaryota</taxon>
        <taxon>Viridiplantae</taxon>
        <taxon>Streptophyta</taxon>
        <taxon>Embryophyta</taxon>
        <taxon>Tracheophyta</taxon>
        <taxon>Spermatophyta</taxon>
        <taxon>Magnoliopsida</taxon>
        <taxon>eudicotyledons</taxon>
        <taxon>Gunneridae</taxon>
        <taxon>Pentapetalae</taxon>
        <taxon>Caryophyllales</taxon>
        <taxon>Caryophyllaceae</taxon>
        <taxon>Caryophylleae</taxon>
        <taxon>Saponaria</taxon>
    </lineage>
</organism>
<dbReference type="GO" id="GO:0005886">
    <property type="term" value="C:plasma membrane"/>
    <property type="evidence" value="ECO:0007669"/>
    <property type="project" value="UniProtKB-SubCell"/>
</dbReference>
<evidence type="ECO:0000256" key="1">
    <source>
        <dbReference type="ARBA" id="ARBA00004609"/>
    </source>
</evidence>
<feature type="signal peptide" evidence="11">
    <location>
        <begin position="1"/>
        <end position="25"/>
    </location>
</feature>
<dbReference type="EMBL" id="JBDFQZ010000010">
    <property type="protein sequence ID" value="KAK9682881.1"/>
    <property type="molecule type" value="Genomic_DNA"/>
</dbReference>
<dbReference type="PROSITE" id="PS51485">
    <property type="entry name" value="PHYTOCYANIN"/>
    <property type="match status" value="1"/>
</dbReference>
<comment type="subcellular location">
    <subcellularLocation>
        <location evidence="1">Cell membrane</location>
        <topology evidence="1">Lipid-anchor</topology>
        <topology evidence="1">GPI-anchor</topology>
    </subcellularLocation>
</comment>
<evidence type="ECO:0000256" key="5">
    <source>
        <dbReference type="ARBA" id="ARBA00023136"/>
    </source>
</evidence>
<dbReference type="GO" id="GO:0009055">
    <property type="term" value="F:electron transfer activity"/>
    <property type="evidence" value="ECO:0007669"/>
    <property type="project" value="InterPro"/>
</dbReference>
<reference evidence="13" key="1">
    <citation type="submission" date="2024-03" db="EMBL/GenBank/DDBJ databases">
        <title>WGS assembly of Saponaria officinalis var. Norfolk2.</title>
        <authorList>
            <person name="Jenkins J."/>
            <person name="Shu S."/>
            <person name="Grimwood J."/>
            <person name="Barry K."/>
            <person name="Goodstein D."/>
            <person name="Schmutz J."/>
            <person name="Leebens-Mack J."/>
            <person name="Osbourn A."/>
        </authorList>
    </citation>
    <scope>NUCLEOTIDE SEQUENCE [LARGE SCALE GENOMIC DNA]</scope>
    <source>
        <strain evidence="13">JIC</strain>
    </source>
</reference>
<comment type="caution">
    <text evidence="13">The sequence shown here is derived from an EMBL/GenBank/DDBJ whole genome shotgun (WGS) entry which is preliminary data.</text>
</comment>
<feature type="region of interest" description="Disordered" evidence="10">
    <location>
        <begin position="139"/>
        <end position="163"/>
    </location>
</feature>
<dbReference type="InterPro" id="IPR041846">
    <property type="entry name" value="ENL_dom"/>
</dbReference>
<evidence type="ECO:0000313" key="13">
    <source>
        <dbReference type="EMBL" id="KAK9682881.1"/>
    </source>
</evidence>
<keyword evidence="6" id="KW-1015">Disulfide bond</keyword>
<evidence type="ECO:0000256" key="3">
    <source>
        <dbReference type="ARBA" id="ARBA00022622"/>
    </source>
</evidence>
<proteinExistence type="inferred from homology"/>
<keyword evidence="7" id="KW-0325">Glycoprotein</keyword>
<dbReference type="AlphaFoldDB" id="A0AAW1HZW5"/>
<dbReference type="SUPFAM" id="SSF49503">
    <property type="entry name" value="Cupredoxins"/>
    <property type="match status" value="1"/>
</dbReference>
<dbReference type="Pfam" id="PF02298">
    <property type="entry name" value="Cu_bind_like"/>
    <property type="match status" value="1"/>
</dbReference>
<evidence type="ECO:0000259" key="12">
    <source>
        <dbReference type="PROSITE" id="PS51485"/>
    </source>
</evidence>
<dbReference type="InterPro" id="IPR039391">
    <property type="entry name" value="Phytocyanin-like"/>
</dbReference>
<evidence type="ECO:0000256" key="10">
    <source>
        <dbReference type="SAM" id="MobiDB-lite"/>
    </source>
</evidence>
<dbReference type="FunFam" id="2.60.40.420:FF:000010">
    <property type="entry name" value="Early nodulin-like protein 1"/>
    <property type="match status" value="1"/>
</dbReference>
<dbReference type="PANTHER" id="PTHR33021:SF197">
    <property type="entry name" value="EARLY NODULIN-LIKE PROTEIN 13"/>
    <property type="match status" value="1"/>
</dbReference>
<keyword evidence="4 11" id="KW-0732">Signal</keyword>
<keyword evidence="5" id="KW-0472">Membrane</keyword>
<evidence type="ECO:0000256" key="2">
    <source>
        <dbReference type="ARBA" id="ARBA00022475"/>
    </source>
</evidence>
<accession>A0AAW1HZW5</accession>
<evidence type="ECO:0000256" key="6">
    <source>
        <dbReference type="ARBA" id="ARBA00023157"/>
    </source>
</evidence>
<evidence type="ECO:0000256" key="8">
    <source>
        <dbReference type="ARBA" id="ARBA00023288"/>
    </source>
</evidence>
<gene>
    <name evidence="13" type="ORF">RND81_10G103700</name>
</gene>
<dbReference type="InterPro" id="IPR008972">
    <property type="entry name" value="Cupredoxin"/>
</dbReference>
<evidence type="ECO:0000313" key="14">
    <source>
        <dbReference type="Proteomes" id="UP001443914"/>
    </source>
</evidence>
<name>A0AAW1HZW5_SAPOF</name>
<evidence type="ECO:0000256" key="11">
    <source>
        <dbReference type="SAM" id="SignalP"/>
    </source>
</evidence>
<comment type="similarity">
    <text evidence="9">Belongs to the early nodulin-like (ENODL) family.</text>
</comment>
<dbReference type="InterPro" id="IPR003245">
    <property type="entry name" value="Phytocyanin_dom"/>
</dbReference>
<dbReference type="Gene3D" id="2.60.40.420">
    <property type="entry name" value="Cupredoxins - blue copper proteins"/>
    <property type="match status" value="1"/>
</dbReference>
<keyword evidence="14" id="KW-1185">Reference proteome</keyword>
<keyword evidence="3" id="KW-0336">GPI-anchor</keyword>
<evidence type="ECO:0000256" key="4">
    <source>
        <dbReference type="ARBA" id="ARBA00022729"/>
    </source>
</evidence>